<protein>
    <submittedName>
        <fullName evidence="2">Uncharacterized protein</fullName>
    </submittedName>
</protein>
<evidence type="ECO:0000313" key="3">
    <source>
        <dbReference type="Proteomes" id="UP000027586"/>
    </source>
</evidence>
<evidence type="ECO:0000256" key="1">
    <source>
        <dbReference type="SAM" id="MobiDB-lite"/>
    </source>
</evidence>
<dbReference type="Proteomes" id="UP000027586">
    <property type="component" value="Unassembled WGS sequence"/>
</dbReference>
<sequence>MLPPTIILAYTRSSCINKHHSYDCRYLQAQVDASIMMIDGLILWMTRGLISTSQNAGLGGTPQPAEDAMYSSSFQNLSEATPPT</sequence>
<evidence type="ECO:0000313" key="2">
    <source>
        <dbReference type="EMBL" id="CDH51510.1"/>
    </source>
</evidence>
<reference evidence="2" key="1">
    <citation type="submission" date="2013-08" db="EMBL/GenBank/DDBJ databases">
        <title>Gene expansion shapes genome architecture in the human pathogen Lichtheimia corymbifera: an evolutionary genomics analysis in the ancient terrestrial Mucorales (Mucoromycotina).</title>
        <authorList>
            <person name="Schwartze V.U."/>
            <person name="Winter S."/>
            <person name="Shelest E."/>
            <person name="Marcet-Houben M."/>
            <person name="Horn F."/>
            <person name="Wehner S."/>
            <person name="Hoffmann K."/>
            <person name="Riege K."/>
            <person name="Sammeth M."/>
            <person name="Nowrousian M."/>
            <person name="Valiante V."/>
            <person name="Linde J."/>
            <person name="Jacobsen I.D."/>
            <person name="Marz M."/>
            <person name="Brakhage A.A."/>
            <person name="Gabaldon T."/>
            <person name="Bocker S."/>
            <person name="Voigt K."/>
        </authorList>
    </citation>
    <scope>NUCLEOTIDE SEQUENCE [LARGE SCALE GENOMIC DNA]</scope>
    <source>
        <strain evidence="2">FSU 9682</strain>
    </source>
</reference>
<dbReference type="AlphaFoldDB" id="A0A068RPB1"/>
<dbReference type="VEuPathDB" id="FungiDB:LCOR_03105.1"/>
<name>A0A068RPB1_9FUNG</name>
<comment type="caution">
    <text evidence="2">The sequence shown here is derived from an EMBL/GenBank/DDBJ whole genome shotgun (WGS) entry which is preliminary data.</text>
</comment>
<organism evidence="2 3">
    <name type="scientific">Lichtheimia corymbifera JMRC:FSU:9682</name>
    <dbReference type="NCBI Taxonomy" id="1263082"/>
    <lineage>
        <taxon>Eukaryota</taxon>
        <taxon>Fungi</taxon>
        <taxon>Fungi incertae sedis</taxon>
        <taxon>Mucoromycota</taxon>
        <taxon>Mucoromycotina</taxon>
        <taxon>Mucoromycetes</taxon>
        <taxon>Mucorales</taxon>
        <taxon>Lichtheimiaceae</taxon>
        <taxon>Lichtheimia</taxon>
    </lineage>
</organism>
<keyword evidence="3" id="KW-1185">Reference proteome</keyword>
<feature type="compositionally biased region" description="Polar residues" evidence="1">
    <location>
        <begin position="70"/>
        <end position="84"/>
    </location>
</feature>
<feature type="region of interest" description="Disordered" evidence="1">
    <location>
        <begin position="55"/>
        <end position="84"/>
    </location>
</feature>
<proteinExistence type="predicted"/>
<dbReference type="EMBL" id="CBTN010000010">
    <property type="protein sequence ID" value="CDH51510.1"/>
    <property type="molecule type" value="Genomic_DNA"/>
</dbReference>
<gene>
    <name evidence="2" type="ORF">LCOR_03105.1</name>
</gene>
<accession>A0A068RPB1</accession>